<proteinExistence type="predicted"/>
<dbReference type="NCBIfam" id="TIGR01891">
    <property type="entry name" value="amidohydrolases"/>
    <property type="match status" value="1"/>
</dbReference>
<dbReference type="InterPro" id="IPR011650">
    <property type="entry name" value="Peptidase_M20_dimer"/>
</dbReference>
<dbReference type="SUPFAM" id="SSF55031">
    <property type="entry name" value="Bacterial exopeptidase dimerisation domain"/>
    <property type="match status" value="1"/>
</dbReference>
<sequence>MEKWVARLAELESTMVEWRRHLHRNPELSFQEAATAAFVAETLSGFGGIEVRTGVGGNGVVGTIRGGKPGPTIALRADFDALPIQDEKDVPYKSTVPGVMHACGHDGHTASLLAVAQVLSECREDLAGNIVLLHQHAEEAPPGGAKAMIEDGCLDGVDEVYGIHLASLQPYGSIGYKHGFLTASADLFEILIQGKGGHGASPHHSIDAVALGAQLINELQLLISRRVDPMHPSVLTVGSFHAGTTHNVIADQARMTGTVRTFQEEARDKIQQGITALSEGLCHSFDATCEIDYLRGYPATFNHEKETDEVIRILTDSGIAKLVELPAMMGGEDFSYYLQEKPGSFLMVGAAFEDKENFPHHHPKFDFDERALMMSAKAFLAIVDGRLNARVEATTVETASV</sequence>
<dbReference type="Gene3D" id="3.40.630.10">
    <property type="entry name" value="Zn peptidases"/>
    <property type="match status" value="1"/>
</dbReference>
<dbReference type="InterPro" id="IPR017439">
    <property type="entry name" value="Amidohydrolase"/>
</dbReference>
<dbReference type="Pfam" id="PF01546">
    <property type="entry name" value="Peptidase_M20"/>
    <property type="match status" value="1"/>
</dbReference>
<dbReference type="PANTHER" id="PTHR11014:SF63">
    <property type="entry name" value="METALLOPEPTIDASE, PUTATIVE (AFU_ORTHOLOGUE AFUA_6G09600)-RELATED"/>
    <property type="match status" value="1"/>
</dbReference>
<dbReference type="RefSeq" id="WP_172237649.1">
    <property type="nucleotide sequence ID" value="NZ_BMDD01000001.1"/>
</dbReference>
<accession>A0ABQ1ZIB7</accession>
<protein>
    <submittedName>
        <fullName evidence="2">Amidohydrolase YhaA</fullName>
    </submittedName>
</protein>
<feature type="domain" description="Peptidase M20 dimerisation" evidence="1">
    <location>
        <begin position="188"/>
        <end position="278"/>
    </location>
</feature>
<keyword evidence="3" id="KW-1185">Reference proteome</keyword>
<dbReference type="Proteomes" id="UP000605427">
    <property type="component" value="Unassembled WGS sequence"/>
</dbReference>
<organism evidence="2 3">
    <name type="scientific">Saccharibacillus endophyticus</name>
    <dbReference type="NCBI Taxonomy" id="2060666"/>
    <lineage>
        <taxon>Bacteria</taxon>
        <taxon>Bacillati</taxon>
        <taxon>Bacillota</taxon>
        <taxon>Bacilli</taxon>
        <taxon>Bacillales</taxon>
        <taxon>Paenibacillaceae</taxon>
        <taxon>Saccharibacillus</taxon>
    </lineage>
</organism>
<evidence type="ECO:0000313" key="2">
    <source>
        <dbReference type="EMBL" id="GGH67901.1"/>
    </source>
</evidence>
<comment type="caution">
    <text evidence="2">The sequence shown here is derived from an EMBL/GenBank/DDBJ whole genome shotgun (WGS) entry which is preliminary data.</text>
</comment>
<gene>
    <name evidence="2" type="primary">yhaA</name>
    <name evidence="2" type="ORF">GCM10007362_01380</name>
</gene>
<evidence type="ECO:0000259" key="1">
    <source>
        <dbReference type="Pfam" id="PF07687"/>
    </source>
</evidence>
<dbReference type="PIRSF" id="PIRSF005962">
    <property type="entry name" value="Pept_M20D_amidohydro"/>
    <property type="match status" value="1"/>
</dbReference>
<evidence type="ECO:0000313" key="3">
    <source>
        <dbReference type="Proteomes" id="UP000605427"/>
    </source>
</evidence>
<dbReference type="Pfam" id="PF07687">
    <property type="entry name" value="M20_dimer"/>
    <property type="match status" value="1"/>
</dbReference>
<dbReference type="EMBL" id="BMDD01000001">
    <property type="protein sequence ID" value="GGH67901.1"/>
    <property type="molecule type" value="Genomic_DNA"/>
</dbReference>
<name>A0ABQ1ZIB7_9BACL</name>
<reference evidence="3" key="1">
    <citation type="journal article" date="2019" name="Int. J. Syst. Evol. Microbiol.">
        <title>The Global Catalogue of Microorganisms (GCM) 10K type strain sequencing project: providing services to taxonomists for standard genome sequencing and annotation.</title>
        <authorList>
            <consortium name="The Broad Institute Genomics Platform"/>
            <consortium name="The Broad Institute Genome Sequencing Center for Infectious Disease"/>
            <person name="Wu L."/>
            <person name="Ma J."/>
        </authorList>
    </citation>
    <scope>NUCLEOTIDE SEQUENCE [LARGE SCALE GENOMIC DNA]</scope>
    <source>
        <strain evidence="3">CCM 8702</strain>
    </source>
</reference>
<dbReference type="SUPFAM" id="SSF53187">
    <property type="entry name" value="Zn-dependent exopeptidases"/>
    <property type="match status" value="1"/>
</dbReference>
<dbReference type="Gene3D" id="3.30.70.360">
    <property type="match status" value="1"/>
</dbReference>
<dbReference type="PANTHER" id="PTHR11014">
    <property type="entry name" value="PEPTIDASE M20 FAMILY MEMBER"/>
    <property type="match status" value="1"/>
</dbReference>
<dbReference type="InterPro" id="IPR002933">
    <property type="entry name" value="Peptidase_M20"/>
</dbReference>
<dbReference type="InterPro" id="IPR036264">
    <property type="entry name" value="Bact_exopeptidase_dim_dom"/>
</dbReference>